<dbReference type="STRING" id="113653.GAH_01535"/>
<dbReference type="OrthoDB" id="31512at2157"/>
<dbReference type="InParanoid" id="A0A0F7ID13"/>
<dbReference type="InterPro" id="IPR002881">
    <property type="entry name" value="DUF58"/>
</dbReference>
<dbReference type="Proteomes" id="UP000034723">
    <property type="component" value="Chromosome"/>
</dbReference>
<evidence type="ECO:0000256" key="1">
    <source>
        <dbReference type="SAM" id="Phobius"/>
    </source>
</evidence>
<evidence type="ECO:0000313" key="3">
    <source>
        <dbReference type="EMBL" id="AKG91177.1"/>
    </source>
</evidence>
<organism evidence="3 4">
    <name type="scientific">Geoglobus ahangari</name>
    <dbReference type="NCBI Taxonomy" id="113653"/>
    <lineage>
        <taxon>Archaea</taxon>
        <taxon>Methanobacteriati</taxon>
        <taxon>Methanobacteriota</taxon>
        <taxon>Archaeoglobi</taxon>
        <taxon>Archaeoglobales</taxon>
        <taxon>Archaeoglobaceae</taxon>
        <taxon>Geoglobus</taxon>
    </lineage>
</organism>
<sequence length="383" mass="43037">MRKIERDLLGYIVAITLVAVLLVMERILIAAALPLVLFFFPSKMSLRVGSVHFEGPTYVGDPVTFVAEFTAFGLGYLRVSCQVDDVVEVLEGGSKAGGFVPGYRRFRISYRGRARRRGKVDFGRIGFVSEDIFLLKSSEGFVSLNLVREVKVRVRKVRKVRARKVKARESLPDVDVSKIGVPGTDFREIRAYRPGDPIKFINWKATARKGETLVNEFEVEGKRAVWIVVNTSEHEFAEDEYLESALSSAASLSLYFSRRGHKVALTLTGSGKSLYPDIGKRQFHRIVRELTNAGFGGRSAVDAILESKRLMMYHMPFVFYITSIHDDGLAVRELRRAGLNVKVLVVEGREYGSRLARTMKRVLERGMVRKGAEVVRDVVAVRA</sequence>
<dbReference type="PANTHER" id="PTHR34351">
    <property type="entry name" value="SLR1927 PROTEIN-RELATED"/>
    <property type="match status" value="1"/>
</dbReference>
<evidence type="ECO:0000313" key="4">
    <source>
        <dbReference type="Proteomes" id="UP000034723"/>
    </source>
</evidence>
<dbReference type="AlphaFoldDB" id="A0A0F7ID13"/>
<dbReference type="Pfam" id="PF01882">
    <property type="entry name" value="DUF58"/>
    <property type="match status" value="1"/>
</dbReference>
<dbReference type="KEGG" id="gah:GAH_01535"/>
<keyword evidence="1" id="KW-1133">Transmembrane helix</keyword>
<name>A0A0F7ID13_9EURY</name>
<proteinExistence type="predicted"/>
<evidence type="ECO:0000259" key="2">
    <source>
        <dbReference type="Pfam" id="PF01882"/>
    </source>
</evidence>
<dbReference type="HOGENOM" id="CLU_052321_2_1_2"/>
<gene>
    <name evidence="3" type="ORF">GAH_01535</name>
</gene>
<reference evidence="3 4" key="1">
    <citation type="submission" date="2015-04" db="EMBL/GenBank/DDBJ databases">
        <title>The complete genome sequence of the hyperthermophilic, obligate iron-reducing archaeon Geoglobus ahangari strain 234T.</title>
        <authorList>
            <person name="Manzella M.P."/>
            <person name="Holmes D.E."/>
            <person name="Rocheleau J.M."/>
            <person name="Chung A."/>
            <person name="Reguera G."/>
            <person name="Kashefi K."/>
        </authorList>
    </citation>
    <scope>NUCLEOTIDE SEQUENCE [LARGE SCALE GENOMIC DNA]</scope>
    <source>
        <strain evidence="3 4">234</strain>
    </source>
</reference>
<dbReference type="EMBL" id="CP011267">
    <property type="protein sequence ID" value="AKG91177.1"/>
    <property type="molecule type" value="Genomic_DNA"/>
</dbReference>
<dbReference type="PATRIC" id="fig|113653.22.peg.1515"/>
<feature type="domain" description="DUF58" evidence="2">
    <location>
        <begin position="188"/>
        <end position="344"/>
    </location>
</feature>
<keyword evidence="4" id="KW-1185">Reference proteome</keyword>
<feature type="transmembrane region" description="Helical" evidence="1">
    <location>
        <begin position="12"/>
        <end position="40"/>
    </location>
</feature>
<keyword evidence="1" id="KW-0812">Transmembrane</keyword>
<protein>
    <submittedName>
        <fullName evidence="3">Putative conserved protein (some members containing a von Willebrand factor type A (vWA) domain)</fullName>
    </submittedName>
</protein>
<dbReference type="RefSeq" id="WP_052747815.1">
    <property type="nucleotide sequence ID" value="NZ_CP011267.1"/>
</dbReference>
<dbReference type="GeneID" id="25419521"/>
<accession>A0A0F7ID13</accession>
<keyword evidence="1" id="KW-0472">Membrane</keyword>